<dbReference type="InterPro" id="IPR002932">
    <property type="entry name" value="Glu_synthdom"/>
</dbReference>
<sequence>MRALQEQQRLGMNPRPGGLPEWVEMWGVDSFRKTGYVLAGLSAASVPLALGGHIAELLPVLLTGTTAGYWALGLKDIGQKSHTLRRNFPVMIHFRYLLEGIRPEIQQYLIEDEQKMMKIGADTHALGTRRDVYSPGYEWAGHSMFPEPMCDLDEARVLVGGPACKQPYSAALLNISAMSYGSLSGSAALNLGAKKGGFYHNTGEGGISKYHLLGADVVWNVGTGYFACGKNVEPPAFKGQREFDPELFAKNATRQPPPAPFDTNCLPTSTPPPQAAPSETHLTPPPSARPRRRPEIKMIEIKLSQGAKPSHGGILPANKITPVIADARGLGPPPWSGCSSPPVMPRFKMCVGRPEEFAALCHAMIDSGTVPDFITIDGGEGGTGAAPAEFQDSLGMPARDGLRFINSMLIGCNLRDQVKLIVAGKALKCNSNHCPTGITTQQPHLESGLDVGTKALRVANYQEATVHSALEIIGALGCKSPKEVTSDMIYRRSATNGGYGVENYADLQAEAYFAKLPEGALVDPAKKDQLPPQYVGWWEKGGEIYKKAGTA</sequence>
<organism evidence="4 5">
    <name type="scientific">Emiliania huxleyi (strain CCMP1516)</name>
    <dbReference type="NCBI Taxonomy" id="280463"/>
    <lineage>
        <taxon>Eukaryota</taxon>
        <taxon>Haptista</taxon>
        <taxon>Haptophyta</taxon>
        <taxon>Prymnesiophyceae</taxon>
        <taxon>Isochrysidales</taxon>
        <taxon>Noelaerhabdaceae</taxon>
        <taxon>Emiliania</taxon>
    </lineage>
</organism>
<evidence type="ECO:0000259" key="3">
    <source>
        <dbReference type="Pfam" id="PF01645"/>
    </source>
</evidence>
<dbReference type="Gene3D" id="3.20.20.70">
    <property type="entry name" value="Aldolase class I"/>
    <property type="match status" value="3"/>
</dbReference>
<dbReference type="CDD" id="cd02808">
    <property type="entry name" value="GltS_FMN"/>
    <property type="match status" value="1"/>
</dbReference>
<feature type="region of interest" description="Disordered" evidence="2">
    <location>
        <begin position="251"/>
        <end position="293"/>
    </location>
</feature>
<comment type="similarity">
    <text evidence="1">Belongs to the glutamate synthase family.</text>
</comment>
<evidence type="ECO:0000256" key="2">
    <source>
        <dbReference type="SAM" id="MobiDB-lite"/>
    </source>
</evidence>
<dbReference type="GO" id="GO:0006537">
    <property type="term" value="P:glutamate biosynthetic process"/>
    <property type="evidence" value="ECO:0007669"/>
    <property type="project" value="InterPro"/>
</dbReference>
<evidence type="ECO:0000313" key="5">
    <source>
        <dbReference type="Proteomes" id="UP000013827"/>
    </source>
</evidence>
<dbReference type="SUPFAM" id="SSF51395">
    <property type="entry name" value="FMN-linked oxidoreductases"/>
    <property type="match status" value="1"/>
</dbReference>
<evidence type="ECO:0000313" key="4">
    <source>
        <dbReference type="EnsemblProtists" id="EOD13885"/>
    </source>
</evidence>
<dbReference type="Proteomes" id="UP000013827">
    <property type="component" value="Unassembled WGS sequence"/>
</dbReference>
<dbReference type="EnsemblProtists" id="EOD13885">
    <property type="protein sequence ID" value="EOD13885"/>
    <property type="gene ID" value="EMIHUDRAFT_212450"/>
</dbReference>
<dbReference type="KEGG" id="ehx:EMIHUDRAFT_212450"/>
<dbReference type="Pfam" id="PF01645">
    <property type="entry name" value="Glu_synthase"/>
    <property type="match status" value="3"/>
</dbReference>
<name>A0A0D3IRK0_EMIH1</name>
<proteinExistence type="inferred from homology"/>
<dbReference type="PANTHER" id="PTHR43819">
    <property type="entry name" value="ARCHAEAL-TYPE GLUTAMATE SYNTHASE [NADPH]"/>
    <property type="match status" value="1"/>
</dbReference>
<evidence type="ECO:0000256" key="1">
    <source>
        <dbReference type="ARBA" id="ARBA00009716"/>
    </source>
</evidence>
<dbReference type="OMA" id="CIGHPWE"/>
<dbReference type="STRING" id="2903.R1DH81"/>
<dbReference type="RefSeq" id="XP_005766314.1">
    <property type="nucleotide sequence ID" value="XM_005766257.1"/>
</dbReference>
<dbReference type="HOGENOM" id="CLU_026563_1_0_1"/>
<reference evidence="5" key="1">
    <citation type="journal article" date="2013" name="Nature">
        <title>Pan genome of the phytoplankton Emiliania underpins its global distribution.</title>
        <authorList>
            <person name="Read B.A."/>
            <person name="Kegel J."/>
            <person name="Klute M.J."/>
            <person name="Kuo A."/>
            <person name="Lefebvre S.C."/>
            <person name="Maumus F."/>
            <person name="Mayer C."/>
            <person name="Miller J."/>
            <person name="Monier A."/>
            <person name="Salamov A."/>
            <person name="Young J."/>
            <person name="Aguilar M."/>
            <person name="Claverie J.M."/>
            <person name="Frickenhaus S."/>
            <person name="Gonzalez K."/>
            <person name="Herman E.K."/>
            <person name="Lin Y.C."/>
            <person name="Napier J."/>
            <person name="Ogata H."/>
            <person name="Sarno A.F."/>
            <person name="Shmutz J."/>
            <person name="Schroeder D."/>
            <person name="de Vargas C."/>
            <person name="Verret F."/>
            <person name="von Dassow P."/>
            <person name="Valentin K."/>
            <person name="Van de Peer Y."/>
            <person name="Wheeler G."/>
            <person name="Dacks J.B."/>
            <person name="Delwiche C.F."/>
            <person name="Dyhrman S.T."/>
            <person name="Glockner G."/>
            <person name="John U."/>
            <person name="Richards T."/>
            <person name="Worden A.Z."/>
            <person name="Zhang X."/>
            <person name="Grigoriev I.V."/>
            <person name="Allen A.E."/>
            <person name="Bidle K."/>
            <person name="Borodovsky M."/>
            <person name="Bowler C."/>
            <person name="Brownlee C."/>
            <person name="Cock J.M."/>
            <person name="Elias M."/>
            <person name="Gladyshev V.N."/>
            <person name="Groth M."/>
            <person name="Guda C."/>
            <person name="Hadaegh A."/>
            <person name="Iglesias-Rodriguez M.D."/>
            <person name="Jenkins J."/>
            <person name="Jones B.M."/>
            <person name="Lawson T."/>
            <person name="Leese F."/>
            <person name="Lindquist E."/>
            <person name="Lobanov A."/>
            <person name="Lomsadze A."/>
            <person name="Malik S.B."/>
            <person name="Marsh M.E."/>
            <person name="Mackinder L."/>
            <person name="Mock T."/>
            <person name="Mueller-Roeber B."/>
            <person name="Pagarete A."/>
            <person name="Parker M."/>
            <person name="Probert I."/>
            <person name="Quesneville H."/>
            <person name="Raines C."/>
            <person name="Rensing S.A."/>
            <person name="Riano-Pachon D.M."/>
            <person name="Richier S."/>
            <person name="Rokitta S."/>
            <person name="Shiraiwa Y."/>
            <person name="Soanes D.M."/>
            <person name="van der Giezen M."/>
            <person name="Wahlund T.M."/>
            <person name="Williams B."/>
            <person name="Wilson W."/>
            <person name="Wolfe G."/>
            <person name="Wurch L.L."/>
        </authorList>
    </citation>
    <scope>NUCLEOTIDE SEQUENCE</scope>
</reference>
<dbReference type="eggNOG" id="KOG0399">
    <property type="taxonomic scope" value="Eukaryota"/>
</dbReference>
<keyword evidence="5" id="KW-1185">Reference proteome</keyword>
<dbReference type="GO" id="GO:0015930">
    <property type="term" value="F:glutamate synthase activity"/>
    <property type="evidence" value="ECO:0007669"/>
    <property type="project" value="InterPro"/>
</dbReference>
<feature type="domain" description="Glutamate synthase" evidence="3">
    <location>
        <begin position="427"/>
        <end position="478"/>
    </location>
</feature>
<protein>
    <recommendedName>
        <fullName evidence="3">Glutamate synthase domain-containing protein</fullName>
    </recommendedName>
</protein>
<feature type="domain" description="Glutamate synthase" evidence="3">
    <location>
        <begin position="368"/>
        <end position="425"/>
    </location>
</feature>
<dbReference type="InterPro" id="IPR013785">
    <property type="entry name" value="Aldolase_TIM"/>
</dbReference>
<feature type="domain" description="Glutamate synthase" evidence="3">
    <location>
        <begin position="172"/>
        <end position="342"/>
    </location>
</feature>
<accession>A0A0D3IRK0</accession>
<dbReference type="GeneID" id="17259911"/>
<dbReference type="PaxDb" id="2903-EOD13885"/>
<dbReference type="PANTHER" id="PTHR43819:SF1">
    <property type="entry name" value="ARCHAEAL-TYPE GLUTAMATE SYNTHASE [NADPH]"/>
    <property type="match status" value="1"/>
</dbReference>
<reference evidence="4" key="2">
    <citation type="submission" date="2024-10" db="UniProtKB">
        <authorList>
            <consortium name="EnsemblProtists"/>
        </authorList>
    </citation>
    <scope>IDENTIFICATION</scope>
</reference>
<dbReference type="AlphaFoldDB" id="A0A0D3IRK0"/>